<dbReference type="SUPFAM" id="SSF55785">
    <property type="entry name" value="PYP-like sensor domain (PAS domain)"/>
    <property type="match status" value="1"/>
</dbReference>
<keyword evidence="7" id="KW-0067">ATP-binding</keyword>
<keyword evidence="11" id="KW-1185">Reference proteome</keyword>
<evidence type="ECO:0000256" key="6">
    <source>
        <dbReference type="ARBA" id="ARBA00022777"/>
    </source>
</evidence>
<dbReference type="InterPro" id="IPR035965">
    <property type="entry name" value="PAS-like_dom_sf"/>
</dbReference>
<dbReference type="SMART" id="SM00387">
    <property type="entry name" value="HATPase_c"/>
    <property type="match status" value="1"/>
</dbReference>
<dbReference type="Pfam" id="PF08448">
    <property type="entry name" value="PAS_4"/>
    <property type="match status" value="1"/>
</dbReference>
<dbReference type="Gene3D" id="3.30.450.20">
    <property type="entry name" value="PAS domain"/>
    <property type="match status" value="1"/>
</dbReference>
<evidence type="ECO:0000256" key="1">
    <source>
        <dbReference type="ARBA" id="ARBA00000085"/>
    </source>
</evidence>
<dbReference type="SUPFAM" id="SSF47384">
    <property type="entry name" value="Homodimeric domain of signal transducing histidine kinase"/>
    <property type="match status" value="1"/>
</dbReference>
<dbReference type="SMART" id="SM00388">
    <property type="entry name" value="HisKA"/>
    <property type="match status" value="1"/>
</dbReference>
<dbReference type="InterPro" id="IPR003594">
    <property type="entry name" value="HATPase_dom"/>
</dbReference>
<dbReference type="CDD" id="cd00082">
    <property type="entry name" value="HisKA"/>
    <property type="match status" value="1"/>
</dbReference>
<dbReference type="KEGG" id="llu:AKJ09_07681"/>
<dbReference type="InterPro" id="IPR003661">
    <property type="entry name" value="HisK_dim/P_dom"/>
</dbReference>
<dbReference type="SUPFAM" id="SSF55874">
    <property type="entry name" value="ATPase domain of HSP90 chaperone/DNA topoisomerase II/histidine kinase"/>
    <property type="match status" value="1"/>
</dbReference>
<evidence type="ECO:0000256" key="3">
    <source>
        <dbReference type="ARBA" id="ARBA00022553"/>
    </source>
</evidence>
<dbReference type="OrthoDB" id="9762798at2"/>
<dbReference type="GO" id="GO:0000155">
    <property type="term" value="F:phosphorelay sensor kinase activity"/>
    <property type="evidence" value="ECO:0007669"/>
    <property type="project" value="InterPro"/>
</dbReference>
<evidence type="ECO:0000256" key="4">
    <source>
        <dbReference type="ARBA" id="ARBA00022679"/>
    </source>
</evidence>
<keyword evidence="4" id="KW-0808">Transferase</keyword>
<proteinExistence type="predicted"/>
<evidence type="ECO:0000259" key="9">
    <source>
        <dbReference type="PROSITE" id="PS50109"/>
    </source>
</evidence>
<dbReference type="InterPro" id="IPR013656">
    <property type="entry name" value="PAS_4"/>
</dbReference>
<evidence type="ECO:0000256" key="7">
    <source>
        <dbReference type="ARBA" id="ARBA00022840"/>
    </source>
</evidence>
<gene>
    <name evidence="10" type="ORF">AKJ09_07681</name>
</gene>
<dbReference type="Gene3D" id="1.10.287.130">
    <property type="match status" value="1"/>
</dbReference>
<evidence type="ECO:0000313" key="10">
    <source>
        <dbReference type="EMBL" id="AKV01018.1"/>
    </source>
</evidence>
<dbReference type="EC" id="2.7.13.3" evidence="2"/>
<dbReference type="PROSITE" id="PS50109">
    <property type="entry name" value="HIS_KIN"/>
    <property type="match status" value="1"/>
</dbReference>
<keyword evidence="6 10" id="KW-0418">Kinase</keyword>
<organism evidence="10 11">
    <name type="scientific">Labilithrix luteola</name>
    <dbReference type="NCBI Taxonomy" id="1391654"/>
    <lineage>
        <taxon>Bacteria</taxon>
        <taxon>Pseudomonadati</taxon>
        <taxon>Myxococcota</taxon>
        <taxon>Polyangia</taxon>
        <taxon>Polyangiales</taxon>
        <taxon>Labilitrichaceae</taxon>
        <taxon>Labilithrix</taxon>
    </lineage>
</organism>
<dbReference type="InterPro" id="IPR036097">
    <property type="entry name" value="HisK_dim/P_sf"/>
</dbReference>
<keyword evidence="8" id="KW-0902">Two-component regulatory system</keyword>
<sequence>MWRPTPEGLTDLGLGIVRAILGTVTEGLVVTNASGEVISYNQRFATMWKLPERWGFEADTQMLLAHSISMVRHPGRFKERIDQAIDAREHVFIDEVELLDGRIFERSKYPVITSDGEVSARVWCYREVSAQRHLAEQRLVVSERLASVAQFVASVTHDINNPLMSISANVDYVLSELEDDPRSPAVLPVREALEDVREGLDRIRVLVRDLGAFSRLDQQTNAPSDVRAILESAITMAGSRPSEIPPIELQVEPVPFVAADEARLSRVFLNLILNAAQSFEEVRSAGNVVVIRTAKTPAGNVRIEFEDNGKGLTEMELEGVFDPFVPVSPQSPGTGLRLVLCKNIVEKLGGTLRVQSELGRGSRFTIELPPAFRR</sequence>
<reference evidence="10 11" key="1">
    <citation type="submission" date="2015-08" db="EMBL/GenBank/DDBJ databases">
        <authorList>
            <person name="Babu N.S."/>
            <person name="Beckwith C.J."/>
            <person name="Beseler K.G."/>
            <person name="Brison A."/>
            <person name="Carone J.V."/>
            <person name="Caskin T.P."/>
            <person name="Diamond M."/>
            <person name="Durham M.E."/>
            <person name="Foxe J.M."/>
            <person name="Go M."/>
            <person name="Henderson B.A."/>
            <person name="Jones I.B."/>
            <person name="McGettigan J.A."/>
            <person name="Micheletti S.J."/>
            <person name="Nasrallah M.E."/>
            <person name="Ortiz D."/>
            <person name="Piller C.R."/>
            <person name="Privatt S.R."/>
            <person name="Schneider S.L."/>
            <person name="Sharp S."/>
            <person name="Smith T.C."/>
            <person name="Stanton J.D."/>
            <person name="Ullery H.E."/>
            <person name="Wilson R.J."/>
            <person name="Serrano M.G."/>
            <person name="Buck G."/>
            <person name="Lee V."/>
            <person name="Wang Y."/>
            <person name="Carvalho R."/>
            <person name="Voegtly L."/>
            <person name="Shi R."/>
            <person name="Duckworth R."/>
            <person name="Johnson A."/>
            <person name="Loviza R."/>
            <person name="Walstead R."/>
            <person name="Shah Z."/>
            <person name="Kiflezghi M."/>
            <person name="Wade K."/>
            <person name="Ball S.L."/>
            <person name="Bradley K.W."/>
            <person name="Asai D.J."/>
            <person name="Bowman C.A."/>
            <person name="Russell D.A."/>
            <person name="Pope W.H."/>
            <person name="Jacobs-Sera D."/>
            <person name="Hendrix R.W."/>
            <person name="Hatfull G.F."/>
        </authorList>
    </citation>
    <scope>NUCLEOTIDE SEQUENCE [LARGE SCALE GENOMIC DNA]</scope>
    <source>
        <strain evidence="10 11">DSM 27648</strain>
    </source>
</reference>
<dbReference type="InterPro" id="IPR005467">
    <property type="entry name" value="His_kinase_dom"/>
</dbReference>
<dbReference type="Pfam" id="PF02518">
    <property type="entry name" value="HATPase_c"/>
    <property type="match status" value="1"/>
</dbReference>
<keyword evidence="5" id="KW-0547">Nucleotide-binding</keyword>
<dbReference type="EMBL" id="CP012333">
    <property type="protein sequence ID" value="AKV01018.1"/>
    <property type="molecule type" value="Genomic_DNA"/>
</dbReference>
<evidence type="ECO:0000256" key="8">
    <source>
        <dbReference type="ARBA" id="ARBA00023012"/>
    </source>
</evidence>
<dbReference type="AlphaFoldDB" id="A0A0K1Q5K4"/>
<dbReference type="PRINTS" id="PR00344">
    <property type="entry name" value="BCTRLSENSOR"/>
</dbReference>
<dbReference type="PANTHER" id="PTHR43065:SF10">
    <property type="entry name" value="PEROXIDE STRESS-ACTIVATED HISTIDINE KINASE MAK3"/>
    <property type="match status" value="1"/>
</dbReference>
<evidence type="ECO:0000313" key="11">
    <source>
        <dbReference type="Proteomes" id="UP000064967"/>
    </source>
</evidence>
<accession>A0A0K1Q5K4</accession>
<dbReference type="GO" id="GO:0005524">
    <property type="term" value="F:ATP binding"/>
    <property type="evidence" value="ECO:0007669"/>
    <property type="project" value="UniProtKB-KW"/>
</dbReference>
<dbReference type="Gene3D" id="3.30.565.10">
    <property type="entry name" value="Histidine kinase-like ATPase, C-terminal domain"/>
    <property type="match status" value="1"/>
</dbReference>
<comment type="catalytic activity">
    <reaction evidence="1">
        <text>ATP + protein L-histidine = ADP + protein N-phospho-L-histidine.</text>
        <dbReference type="EC" id="2.7.13.3"/>
    </reaction>
</comment>
<dbReference type="STRING" id="1391654.AKJ09_07681"/>
<keyword evidence="3" id="KW-0597">Phosphoprotein</keyword>
<dbReference type="InterPro" id="IPR036890">
    <property type="entry name" value="HATPase_C_sf"/>
</dbReference>
<dbReference type="RefSeq" id="WP_146652194.1">
    <property type="nucleotide sequence ID" value="NZ_CP012333.1"/>
</dbReference>
<dbReference type="PANTHER" id="PTHR43065">
    <property type="entry name" value="SENSOR HISTIDINE KINASE"/>
    <property type="match status" value="1"/>
</dbReference>
<dbReference type="Proteomes" id="UP000064967">
    <property type="component" value="Chromosome"/>
</dbReference>
<name>A0A0K1Q5K4_9BACT</name>
<dbReference type="InterPro" id="IPR004358">
    <property type="entry name" value="Sig_transdc_His_kin-like_C"/>
</dbReference>
<evidence type="ECO:0000256" key="2">
    <source>
        <dbReference type="ARBA" id="ARBA00012438"/>
    </source>
</evidence>
<feature type="domain" description="Histidine kinase" evidence="9">
    <location>
        <begin position="154"/>
        <end position="372"/>
    </location>
</feature>
<protein>
    <recommendedName>
        <fullName evidence="2">histidine kinase</fullName>
        <ecNumber evidence="2">2.7.13.3</ecNumber>
    </recommendedName>
</protein>
<dbReference type="Pfam" id="PF00512">
    <property type="entry name" value="HisKA"/>
    <property type="match status" value="1"/>
</dbReference>
<evidence type="ECO:0000256" key="5">
    <source>
        <dbReference type="ARBA" id="ARBA00022741"/>
    </source>
</evidence>